<name>A0ABY7FY91_MYAAR</name>
<dbReference type="Proteomes" id="UP001164746">
    <property type="component" value="Chromosome 14"/>
</dbReference>
<protein>
    <submittedName>
        <fullName evidence="2">Uncharacterized protein</fullName>
    </submittedName>
</protein>
<sequence>MEGDICEGASAYITEEDALPTRPASVKAIEDAELHSGRMSKGTTDVAGGLRQQIPSCNPSHGRREAQKVYDETIISSEESIY</sequence>
<gene>
    <name evidence="2" type="ORF">MAR_012659</name>
</gene>
<accession>A0ABY7FY91</accession>
<evidence type="ECO:0000313" key="3">
    <source>
        <dbReference type="Proteomes" id="UP001164746"/>
    </source>
</evidence>
<keyword evidence="3" id="KW-1185">Reference proteome</keyword>
<evidence type="ECO:0000256" key="1">
    <source>
        <dbReference type="SAM" id="MobiDB-lite"/>
    </source>
</evidence>
<feature type="region of interest" description="Disordered" evidence="1">
    <location>
        <begin position="38"/>
        <end position="65"/>
    </location>
</feature>
<reference evidence="2" key="1">
    <citation type="submission" date="2022-11" db="EMBL/GenBank/DDBJ databases">
        <title>Centuries of genome instability and evolution in soft-shell clam transmissible cancer (bioRxiv).</title>
        <authorList>
            <person name="Hart S.F.M."/>
            <person name="Yonemitsu M.A."/>
            <person name="Giersch R.M."/>
            <person name="Beal B.F."/>
            <person name="Arriagada G."/>
            <person name="Davis B.W."/>
            <person name="Ostrander E.A."/>
            <person name="Goff S.P."/>
            <person name="Metzger M.J."/>
        </authorList>
    </citation>
    <scope>NUCLEOTIDE SEQUENCE</scope>
    <source>
        <strain evidence="2">MELC-2E11</strain>
        <tissue evidence="2">Siphon/mantle</tissue>
    </source>
</reference>
<proteinExistence type="predicted"/>
<evidence type="ECO:0000313" key="2">
    <source>
        <dbReference type="EMBL" id="WAR26955.1"/>
    </source>
</evidence>
<dbReference type="EMBL" id="CP111025">
    <property type="protein sequence ID" value="WAR26955.1"/>
    <property type="molecule type" value="Genomic_DNA"/>
</dbReference>
<organism evidence="2 3">
    <name type="scientific">Mya arenaria</name>
    <name type="common">Soft-shell clam</name>
    <dbReference type="NCBI Taxonomy" id="6604"/>
    <lineage>
        <taxon>Eukaryota</taxon>
        <taxon>Metazoa</taxon>
        <taxon>Spiralia</taxon>
        <taxon>Lophotrochozoa</taxon>
        <taxon>Mollusca</taxon>
        <taxon>Bivalvia</taxon>
        <taxon>Autobranchia</taxon>
        <taxon>Heteroconchia</taxon>
        <taxon>Euheterodonta</taxon>
        <taxon>Imparidentia</taxon>
        <taxon>Neoheterodontei</taxon>
        <taxon>Myida</taxon>
        <taxon>Myoidea</taxon>
        <taxon>Myidae</taxon>
        <taxon>Mya</taxon>
    </lineage>
</organism>